<evidence type="ECO:0000259" key="2">
    <source>
        <dbReference type="Pfam" id="PF25043"/>
    </source>
</evidence>
<feature type="domain" description="DUF2828" evidence="1">
    <location>
        <begin position="17"/>
        <end position="86"/>
    </location>
</feature>
<evidence type="ECO:0000313" key="3">
    <source>
        <dbReference type="EMBL" id="ALA06571.1"/>
    </source>
</evidence>
<dbReference type="Proteomes" id="UP000223849">
    <property type="component" value="Segment"/>
</dbReference>
<dbReference type="SUPFAM" id="SSF53300">
    <property type="entry name" value="vWA-like"/>
    <property type="match status" value="1"/>
</dbReference>
<gene>
    <name evidence="3" type="ORF">SEA_LUMOS_56</name>
</gene>
<feature type="domain" description="DUF2828" evidence="1">
    <location>
        <begin position="177"/>
        <end position="258"/>
    </location>
</feature>
<sequence length="479" mass="53077">MTTFLRSLQEQFNHTTTENGALAHKSSFDPVVDYFGLAGAMRNRAEASADLFETAFRSDVQAAIRTLFYLRDVRGGQGERDVFRAGLKRLVGLSPVKAGRVLQHVPFYGRWDDLLIEGVFQHPEVQKIILNQWTADVAAYERGEGVSLMAKWLPSDKAANKELAIAVRKSLGLTQREYRQTLSALRSRIGLLEQSMSRNDWDIDYGKLPAQAHRKHVKAFRRHAEGEYQAYLDAVERGEAKINTATLYPHELYDMATRYSGDRKAADVMWNNLPDYTRGTEAIVMADVSGSMHQSWSQGANPIAVSVSLALYFAERNQGDYAGYFMTFASTPALMKVPSGDLSARLSAIENSTGWMGSTDVGKAFDAILAAGVKSGTVPATLYIISDMQFDQAIDDGNDTTFQTAKRKFAAAGLELPHVVFWNVDARNDQLPATILDGQVTLVSGFSPTVFGMAVEGKTPRELVDSVINSERYERINPF</sequence>
<proteinExistence type="predicted"/>
<feature type="domain" description="DUF7788" evidence="2">
    <location>
        <begin position="282"/>
        <end position="458"/>
    </location>
</feature>
<dbReference type="InterPro" id="IPR056690">
    <property type="entry name" value="DUF7788"/>
</dbReference>
<dbReference type="Pfam" id="PF25043">
    <property type="entry name" value="DUF7788"/>
    <property type="match status" value="1"/>
</dbReference>
<accession>A0A0K2CLS1</accession>
<dbReference type="EMBL" id="KT372003">
    <property type="protein sequence ID" value="ALA06571.1"/>
    <property type="molecule type" value="Genomic_DNA"/>
</dbReference>
<dbReference type="Pfam" id="PF11443">
    <property type="entry name" value="DUF2828"/>
    <property type="match status" value="2"/>
</dbReference>
<dbReference type="InterPro" id="IPR011205">
    <property type="entry name" value="UCP015417_vWA"/>
</dbReference>
<organism evidence="3 4">
    <name type="scientific">Mycobacterium phage Lumos</name>
    <dbReference type="NCBI Taxonomy" id="1701852"/>
    <lineage>
        <taxon>Viruses</taxon>
        <taxon>Duplodnaviria</taxon>
        <taxon>Heunggongvirae</taxon>
        <taxon>Uroviricota</taxon>
        <taxon>Caudoviricetes</taxon>
        <taxon>Vilmaviridae</taxon>
        <taxon>Lclasvirinae</taxon>
        <taxon>Lumosvirus</taxon>
        <taxon>Lumosvirus lumos</taxon>
    </lineage>
</organism>
<reference evidence="3 4" key="1">
    <citation type="submission" date="2015-08" db="EMBL/GenBank/DDBJ databases">
        <authorList>
            <person name="Davis N."/>
            <person name="Domingos A."/>
            <person name="Holland C."/>
            <person name="Houk L.J."/>
            <person name="Hueter N."/>
            <person name="Molina L."/>
            <person name="Sontag M."/>
            <person name="Saintfleur O."/>
            <person name="Swinford C."/>
            <person name="Villalobos-Ayala K."/>
            <person name="Carroll M."/>
            <person name="Cottrell-Yongye A."/>
            <person name="D'Elia T."/>
            <person name="Delesalle V.A."/>
            <person name="Bradley K.W."/>
            <person name="Asai D.J."/>
            <person name="Bowman C.A."/>
            <person name="Russell D.A."/>
            <person name="Pope W.H."/>
            <person name="Jacobs-Sera D."/>
            <person name="Hendrix R.W."/>
            <person name="Hatfull G.F."/>
        </authorList>
    </citation>
    <scope>NUCLEOTIDE SEQUENCE [LARGE SCALE GENOMIC DNA]</scope>
</reference>
<dbReference type="InterPro" id="IPR036465">
    <property type="entry name" value="vWFA_dom_sf"/>
</dbReference>
<dbReference type="PANTHER" id="PTHR31373:SF27">
    <property type="entry name" value="TROVE DOMAIN-CONTAINING PROTEIN"/>
    <property type="match status" value="1"/>
</dbReference>
<keyword evidence="4" id="KW-1185">Reference proteome</keyword>
<dbReference type="PANTHER" id="PTHR31373">
    <property type="entry name" value="OS06G0652100 PROTEIN"/>
    <property type="match status" value="1"/>
</dbReference>
<name>A0A0K2CLS1_9CAUD</name>
<evidence type="ECO:0000259" key="1">
    <source>
        <dbReference type="Pfam" id="PF11443"/>
    </source>
</evidence>
<dbReference type="InterPro" id="IPR058580">
    <property type="entry name" value="DUF2828"/>
</dbReference>
<evidence type="ECO:0000313" key="4">
    <source>
        <dbReference type="Proteomes" id="UP000223849"/>
    </source>
</evidence>
<dbReference type="Gene3D" id="3.40.50.410">
    <property type="entry name" value="von Willebrand factor, type A domain"/>
    <property type="match status" value="1"/>
</dbReference>
<protein>
    <submittedName>
        <fullName evidence="3">Ro-like RNA binding protein</fullName>
    </submittedName>
</protein>